<comment type="similarity">
    <text evidence="9">Belongs to the peptidase M15D family.</text>
</comment>
<evidence type="ECO:0000256" key="2">
    <source>
        <dbReference type="ARBA" id="ARBA00022670"/>
    </source>
</evidence>
<keyword evidence="8" id="KW-0961">Cell wall biogenesis/degradation</keyword>
<feature type="active site" description="Proton donor/acceptor" evidence="9">
    <location>
        <position position="210"/>
    </location>
</feature>
<feature type="site" description="Transition state stabilizer" evidence="9">
    <location>
        <position position="118"/>
    </location>
</feature>
<keyword evidence="7 9" id="KW-0482">Metalloprotease</keyword>
<evidence type="ECO:0000256" key="4">
    <source>
        <dbReference type="ARBA" id="ARBA00022801"/>
    </source>
</evidence>
<dbReference type="GO" id="GO:0008270">
    <property type="term" value="F:zinc ion binding"/>
    <property type="evidence" value="ECO:0007669"/>
    <property type="project" value="UniProtKB-UniRule"/>
</dbReference>
<dbReference type="AlphaFoldDB" id="A0A4U1CEL2"/>
<dbReference type="PANTHER" id="PTHR43126">
    <property type="entry name" value="D-ALANYL-D-ALANINE DIPEPTIDASE"/>
    <property type="match status" value="1"/>
</dbReference>
<evidence type="ECO:0000256" key="7">
    <source>
        <dbReference type="ARBA" id="ARBA00023049"/>
    </source>
</evidence>
<keyword evidence="3 9" id="KW-0479">Metal-binding</keyword>
<keyword evidence="2 9" id="KW-0645">Protease</keyword>
<dbReference type="SUPFAM" id="SSF55166">
    <property type="entry name" value="Hedgehog/DD-peptidase"/>
    <property type="match status" value="1"/>
</dbReference>
<dbReference type="GO" id="GO:0160237">
    <property type="term" value="F:D-Ala-D-Ala dipeptidase activity"/>
    <property type="evidence" value="ECO:0007669"/>
    <property type="project" value="UniProtKB-EC"/>
</dbReference>
<dbReference type="EC" id="3.4.13.22" evidence="9"/>
<sequence length="232" mass="26785">MKSLAYLIAFFFYIVLSGFICLAQQNSENPYGLKIISSFQEYSTSYQSTPGYKLVELKKVIPNIVLDIRYASKNNFMKEVMYKQARAFARKPVAEQLKKIQSELNTKGYGLKIFDAYRPYAVTLAFYEKASDKRFVADPKKGSKHNRGCAIDLTLINLKTGKEIQMPTPYDSFQAAAAANYSKLPPNVIKNREMLISVMQKHGFRVIAHEWWHFDFVGWKNYPLMDIPFEKL</sequence>
<keyword evidence="4 9" id="KW-0378">Hydrolase</keyword>
<dbReference type="InterPro" id="IPR000755">
    <property type="entry name" value="A_A_dipeptidase"/>
</dbReference>
<evidence type="ECO:0000256" key="5">
    <source>
        <dbReference type="ARBA" id="ARBA00022833"/>
    </source>
</evidence>
<reference evidence="10 11" key="1">
    <citation type="submission" date="2019-04" db="EMBL/GenBank/DDBJ databases">
        <title>Pedobacter sp. RP-3-15 sp. nov., isolated from Arctic soil.</title>
        <authorList>
            <person name="Dahal R.H."/>
            <person name="Kim D.-U."/>
        </authorList>
    </citation>
    <scope>NUCLEOTIDE SEQUENCE [LARGE SCALE GENOMIC DNA]</scope>
    <source>
        <strain evidence="10 11">RP-3-15</strain>
    </source>
</reference>
<evidence type="ECO:0000256" key="3">
    <source>
        <dbReference type="ARBA" id="ARBA00022723"/>
    </source>
</evidence>
<dbReference type="CDD" id="cd14840">
    <property type="entry name" value="D-Ala-D-Ala_dipeptidase_Aad"/>
    <property type="match status" value="1"/>
</dbReference>
<accession>A0A4U1CEL2</accession>
<dbReference type="EMBL" id="SWBQ01000004">
    <property type="protein sequence ID" value="TKC04950.1"/>
    <property type="molecule type" value="Genomic_DNA"/>
</dbReference>
<feature type="binding site" evidence="9">
    <location>
        <position position="213"/>
    </location>
    <ligand>
        <name>Zn(2+)</name>
        <dbReference type="ChEBI" id="CHEBI:29105"/>
        <note>catalytic</note>
    </ligand>
</feature>
<dbReference type="InterPro" id="IPR009045">
    <property type="entry name" value="Zn_M74/Hedgehog-like"/>
</dbReference>
<organism evidence="10 11">
    <name type="scientific">Pedobacter frigoris</name>
    <dbReference type="NCBI Taxonomy" id="2571272"/>
    <lineage>
        <taxon>Bacteria</taxon>
        <taxon>Pseudomonadati</taxon>
        <taxon>Bacteroidota</taxon>
        <taxon>Sphingobacteriia</taxon>
        <taxon>Sphingobacteriales</taxon>
        <taxon>Sphingobacteriaceae</taxon>
        <taxon>Pedobacter</taxon>
    </lineage>
</organism>
<evidence type="ECO:0000256" key="9">
    <source>
        <dbReference type="HAMAP-Rule" id="MF_01924"/>
    </source>
</evidence>
<name>A0A4U1CEL2_9SPHI</name>
<dbReference type="Gene3D" id="3.30.1380.10">
    <property type="match status" value="1"/>
</dbReference>
<evidence type="ECO:0000256" key="6">
    <source>
        <dbReference type="ARBA" id="ARBA00022997"/>
    </source>
</evidence>
<dbReference type="RefSeq" id="WP_136836770.1">
    <property type="nucleotide sequence ID" value="NZ_SWBQ01000004.1"/>
</dbReference>
<keyword evidence="11" id="KW-1185">Reference proteome</keyword>
<feature type="binding site" evidence="9">
    <location>
        <position position="145"/>
    </location>
    <ligand>
        <name>Zn(2+)</name>
        <dbReference type="ChEBI" id="CHEBI:29105"/>
        <note>catalytic</note>
    </ligand>
</feature>
<evidence type="ECO:0000256" key="8">
    <source>
        <dbReference type="ARBA" id="ARBA00023316"/>
    </source>
</evidence>
<comment type="function">
    <text evidence="9">Catalyzes hydrolysis of the D-alanyl-D-alanine dipeptide.</text>
</comment>
<evidence type="ECO:0000256" key="1">
    <source>
        <dbReference type="ARBA" id="ARBA00001362"/>
    </source>
</evidence>
<dbReference type="GO" id="GO:0006508">
    <property type="term" value="P:proteolysis"/>
    <property type="evidence" value="ECO:0007669"/>
    <property type="project" value="UniProtKB-KW"/>
</dbReference>
<evidence type="ECO:0000313" key="10">
    <source>
        <dbReference type="EMBL" id="TKC04950.1"/>
    </source>
</evidence>
<dbReference type="Proteomes" id="UP000307244">
    <property type="component" value="Unassembled WGS sequence"/>
</dbReference>
<comment type="caution">
    <text evidence="10">The sequence shown here is derived from an EMBL/GenBank/DDBJ whole genome shotgun (WGS) entry which is preliminary data.</text>
</comment>
<keyword evidence="5 9" id="KW-0862">Zinc</keyword>
<dbReference type="GO" id="GO:0071555">
    <property type="term" value="P:cell wall organization"/>
    <property type="evidence" value="ECO:0007669"/>
    <property type="project" value="UniProtKB-KW"/>
</dbReference>
<keyword evidence="6 9" id="KW-0224">Dipeptidase</keyword>
<feature type="binding site" evidence="9">
    <location>
        <position position="152"/>
    </location>
    <ligand>
        <name>Zn(2+)</name>
        <dbReference type="ChEBI" id="CHEBI:29105"/>
        <note>catalytic</note>
    </ligand>
</feature>
<dbReference type="OrthoDB" id="9801430at2"/>
<evidence type="ECO:0000313" key="11">
    <source>
        <dbReference type="Proteomes" id="UP000307244"/>
    </source>
</evidence>
<gene>
    <name evidence="10" type="ORF">FA047_14360</name>
</gene>
<dbReference type="Pfam" id="PF01427">
    <property type="entry name" value="Peptidase_M15"/>
    <property type="match status" value="1"/>
</dbReference>
<protein>
    <recommendedName>
        <fullName evidence="9">D-alanyl-D-alanine dipeptidase</fullName>
        <shortName evidence="9">D-Ala-D-Ala dipeptidase</shortName>
        <ecNumber evidence="9">3.4.13.22</ecNumber>
    </recommendedName>
</protein>
<dbReference type="GO" id="GO:0008237">
    <property type="term" value="F:metallopeptidase activity"/>
    <property type="evidence" value="ECO:0007669"/>
    <property type="project" value="UniProtKB-KW"/>
</dbReference>
<comment type="cofactor">
    <cofactor evidence="9">
        <name>Zn(2+)</name>
        <dbReference type="ChEBI" id="CHEBI:29105"/>
    </cofactor>
    <text evidence="9">Binds 1 zinc ion per subunit.</text>
</comment>
<proteinExistence type="inferred from homology"/>
<comment type="catalytic activity">
    <reaction evidence="1 9">
        <text>D-alanyl-D-alanine + H2O = 2 D-alanine</text>
        <dbReference type="Rhea" id="RHEA:20661"/>
        <dbReference type="ChEBI" id="CHEBI:15377"/>
        <dbReference type="ChEBI" id="CHEBI:57416"/>
        <dbReference type="ChEBI" id="CHEBI:57822"/>
        <dbReference type="EC" id="3.4.13.22"/>
    </reaction>
</comment>
<dbReference type="PANTHER" id="PTHR43126:SF1">
    <property type="entry name" value="D-ALANYL-D-ALANINE DIPEPTIDASE"/>
    <property type="match status" value="1"/>
</dbReference>
<dbReference type="HAMAP" id="MF_01924">
    <property type="entry name" value="A_A_dipeptidase"/>
    <property type="match status" value="1"/>
</dbReference>